<dbReference type="STRING" id="67344.SAMN05216505_101767"/>
<dbReference type="GO" id="GO:0046983">
    <property type="term" value="F:protein dimerization activity"/>
    <property type="evidence" value="ECO:0007669"/>
    <property type="project" value="InterPro"/>
</dbReference>
<dbReference type="Pfam" id="PF07730">
    <property type="entry name" value="HisKA_3"/>
    <property type="match status" value="1"/>
</dbReference>
<evidence type="ECO:0000256" key="2">
    <source>
        <dbReference type="ARBA" id="ARBA00012438"/>
    </source>
</evidence>
<evidence type="ECO:0000313" key="13">
    <source>
        <dbReference type="Proteomes" id="UP000182100"/>
    </source>
</evidence>
<feature type="region of interest" description="Disordered" evidence="9">
    <location>
        <begin position="1"/>
        <end position="73"/>
    </location>
</feature>
<keyword evidence="8" id="KW-0902">Two-component regulatory system</keyword>
<dbReference type="GO" id="GO:0005524">
    <property type="term" value="F:ATP binding"/>
    <property type="evidence" value="ECO:0007669"/>
    <property type="project" value="UniProtKB-KW"/>
</dbReference>
<protein>
    <recommendedName>
        <fullName evidence="2">histidine kinase</fullName>
        <ecNumber evidence="2">2.7.13.3</ecNumber>
    </recommendedName>
</protein>
<evidence type="ECO:0000256" key="9">
    <source>
        <dbReference type="SAM" id="MobiDB-lite"/>
    </source>
</evidence>
<dbReference type="InterPro" id="IPR011712">
    <property type="entry name" value="Sig_transdc_His_kin_sub3_dim/P"/>
</dbReference>
<feature type="domain" description="Histidine kinase/HSP90-like ATPase" evidence="11">
    <location>
        <begin position="389"/>
        <end position="479"/>
    </location>
</feature>
<dbReference type="Proteomes" id="UP000182100">
    <property type="component" value="Unassembled WGS sequence"/>
</dbReference>
<dbReference type="Gene3D" id="1.20.5.1930">
    <property type="match status" value="1"/>
</dbReference>
<dbReference type="GO" id="GO:0016020">
    <property type="term" value="C:membrane"/>
    <property type="evidence" value="ECO:0007669"/>
    <property type="project" value="InterPro"/>
</dbReference>
<keyword evidence="10" id="KW-0812">Transmembrane</keyword>
<accession>A0A1G6JSK5</accession>
<feature type="transmembrane region" description="Helical" evidence="10">
    <location>
        <begin position="102"/>
        <end position="121"/>
    </location>
</feature>
<dbReference type="AlphaFoldDB" id="A0A1G6JSK5"/>
<keyword evidence="10" id="KW-1133">Transmembrane helix</keyword>
<proteinExistence type="predicted"/>
<dbReference type="SUPFAM" id="SSF55874">
    <property type="entry name" value="ATPase domain of HSP90 chaperone/DNA topoisomerase II/histidine kinase"/>
    <property type="match status" value="1"/>
</dbReference>
<name>A0A1G6JSK5_9ACTN</name>
<keyword evidence="6 12" id="KW-0418">Kinase</keyword>
<keyword evidence="3" id="KW-0597">Phosphoprotein</keyword>
<evidence type="ECO:0000256" key="7">
    <source>
        <dbReference type="ARBA" id="ARBA00022840"/>
    </source>
</evidence>
<organism evidence="12 13">
    <name type="scientific">Streptomyces prasinopilosus</name>
    <dbReference type="NCBI Taxonomy" id="67344"/>
    <lineage>
        <taxon>Bacteria</taxon>
        <taxon>Bacillati</taxon>
        <taxon>Actinomycetota</taxon>
        <taxon>Actinomycetes</taxon>
        <taxon>Kitasatosporales</taxon>
        <taxon>Streptomycetaceae</taxon>
        <taxon>Streptomyces</taxon>
    </lineage>
</organism>
<sequence>MTTERRSTERGAAERGTTERGATERGATGHGTTGRASGDPTLMDLTNAAGTGPETGSGARNGTARRGGRERRTEGLLKGALRGLGLALVSLPLSVFAFTLTLVSIALIPAGVGLVTTPYVLKGARTYVNRRRVLAAEWGGVRIPPAYRPVPKDAAPWARTFGMLRDPATWRELLWLPVDMTAGFVTALLPAVLLLYPLEGFALAAGLWRVMPDPYWYGFVPVGGQASALGAGALALVLLFLGHFLSPRALSAHYRLTRAVLSPGQGELEERVRVLTETRRDAVDTSAAELRRIERDLHDGAQARLVAMGMDLGTIEALLDKDPEKARQLIAQTRRSSAEALAELRELVRGIHPPVLAERGLGDAVRALALRLPVATEVSVDLPGRAGAPVESAAYFAVSEVLTNAVKHAGADRIWVDLHHAGGCVRVSVTDNGRGGAVIGAGSGLAGVERRLGTFDGVLAVSSPVGGPTMVTLEIPCELS</sequence>
<evidence type="ECO:0000256" key="5">
    <source>
        <dbReference type="ARBA" id="ARBA00022741"/>
    </source>
</evidence>
<evidence type="ECO:0000313" key="12">
    <source>
        <dbReference type="EMBL" id="SDC20976.1"/>
    </source>
</evidence>
<feature type="transmembrane region" description="Helical" evidence="10">
    <location>
        <begin position="173"/>
        <end position="196"/>
    </location>
</feature>
<evidence type="ECO:0000256" key="4">
    <source>
        <dbReference type="ARBA" id="ARBA00022679"/>
    </source>
</evidence>
<evidence type="ECO:0000256" key="8">
    <source>
        <dbReference type="ARBA" id="ARBA00023012"/>
    </source>
</evidence>
<dbReference type="EC" id="2.7.13.3" evidence="2"/>
<dbReference type="InterPro" id="IPR025828">
    <property type="entry name" value="Put_sensor_dom"/>
</dbReference>
<dbReference type="InterPro" id="IPR050482">
    <property type="entry name" value="Sensor_HK_TwoCompSys"/>
</dbReference>
<dbReference type="Gene3D" id="3.30.565.10">
    <property type="entry name" value="Histidine kinase-like ATPase, C-terminal domain"/>
    <property type="match status" value="1"/>
</dbReference>
<gene>
    <name evidence="12" type="ORF">SAMN05216505_101767</name>
</gene>
<evidence type="ECO:0000256" key="10">
    <source>
        <dbReference type="SAM" id="Phobius"/>
    </source>
</evidence>
<keyword evidence="4" id="KW-0808">Transferase</keyword>
<keyword evidence="7" id="KW-0067">ATP-binding</keyword>
<keyword evidence="5" id="KW-0547">Nucleotide-binding</keyword>
<comment type="catalytic activity">
    <reaction evidence="1">
        <text>ATP + protein L-histidine = ADP + protein N-phospho-L-histidine.</text>
        <dbReference type="EC" id="2.7.13.3"/>
    </reaction>
</comment>
<dbReference type="InterPro" id="IPR036890">
    <property type="entry name" value="HATPase_C_sf"/>
</dbReference>
<dbReference type="PANTHER" id="PTHR24421:SF10">
    <property type="entry name" value="NITRATE_NITRITE SENSOR PROTEIN NARQ"/>
    <property type="match status" value="1"/>
</dbReference>
<evidence type="ECO:0000259" key="11">
    <source>
        <dbReference type="SMART" id="SM00387"/>
    </source>
</evidence>
<evidence type="ECO:0000256" key="6">
    <source>
        <dbReference type="ARBA" id="ARBA00022777"/>
    </source>
</evidence>
<keyword evidence="13" id="KW-1185">Reference proteome</keyword>
<reference evidence="13" key="1">
    <citation type="submission" date="2016-10" db="EMBL/GenBank/DDBJ databases">
        <authorList>
            <person name="Varghese N."/>
            <person name="Submissions S."/>
        </authorList>
    </citation>
    <scope>NUCLEOTIDE SEQUENCE [LARGE SCALE GENOMIC DNA]</scope>
    <source>
        <strain evidence="13">CGMCC 4.3504</strain>
    </source>
</reference>
<dbReference type="GO" id="GO:0000155">
    <property type="term" value="F:phosphorelay sensor kinase activity"/>
    <property type="evidence" value="ECO:0007669"/>
    <property type="project" value="InterPro"/>
</dbReference>
<keyword evidence="10" id="KW-0472">Membrane</keyword>
<evidence type="ECO:0000256" key="3">
    <source>
        <dbReference type="ARBA" id="ARBA00022553"/>
    </source>
</evidence>
<evidence type="ECO:0000256" key="1">
    <source>
        <dbReference type="ARBA" id="ARBA00000085"/>
    </source>
</evidence>
<dbReference type="InterPro" id="IPR003594">
    <property type="entry name" value="HATPase_dom"/>
</dbReference>
<feature type="transmembrane region" description="Helical" evidence="10">
    <location>
        <begin position="216"/>
        <end position="241"/>
    </location>
</feature>
<feature type="compositionally biased region" description="Basic and acidic residues" evidence="9">
    <location>
        <begin position="1"/>
        <end position="23"/>
    </location>
</feature>
<dbReference type="Pfam" id="PF13796">
    <property type="entry name" value="Sensor"/>
    <property type="match status" value="1"/>
</dbReference>
<dbReference type="PANTHER" id="PTHR24421">
    <property type="entry name" value="NITRATE/NITRITE SENSOR PROTEIN NARX-RELATED"/>
    <property type="match status" value="1"/>
</dbReference>
<feature type="transmembrane region" description="Helical" evidence="10">
    <location>
        <begin position="75"/>
        <end position="96"/>
    </location>
</feature>
<dbReference type="Pfam" id="PF02518">
    <property type="entry name" value="HATPase_c"/>
    <property type="match status" value="1"/>
</dbReference>
<dbReference type="SMART" id="SM00387">
    <property type="entry name" value="HATPase_c"/>
    <property type="match status" value="1"/>
</dbReference>
<dbReference type="CDD" id="cd16917">
    <property type="entry name" value="HATPase_UhpB-NarQ-NarX-like"/>
    <property type="match status" value="1"/>
</dbReference>
<dbReference type="EMBL" id="FMZK01000001">
    <property type="protein sequence ID" value="SDC20976.1"/>
    <property type="molecule type" value="Genomic_DNA"/>
</dbReference>